<dbReference type="Pfam" id="PF21814">
    <property type="entry name" value="DUF6883"/>
    <property type="match status" value="1"/>
</dbReference>
<proteinExistence type="predicted"/>
<gene>
    <name evidence="2" type="ORF">A2803_03740</name>
</gene>
<comment type="caution">
    <text evidence="2">The sequence shown here is derived from an EMBL/GenBank/DDBJ whole genome shotgun (WGS) entry which is preliminary data.</text>
</comment>
<feature type="domain" description="DUF6883" evidence="1">
    <location>
        <begin position="2"/>
        <end position="111"/>
    </location>
</feature>
<accession>A0A1F7YX37</accession>
<sequence>MKLPYRKNCYVPKEKLTKYLLNLNNPRGKDKAVFFTGMGFNRVNYKFLEKELINLAQTNEANRKGGYANRSKYIIRGLITAPVGRSVSITTIWEVDKRVKKPRFITAYPLKRKKFTKSV</sequence>
<organism evidence="2 3">
    <name type="scientific">Candidatus Woesebacteria bacterium RIFCSPHIGHO2_01_FULL_44_21</name>
    <dbReference type="NCBI Taxonomy" id="1802503"/>
    <lineage>
        <taxon>Bacteria</taxon>
        <taxon>Candidatus Woeseibacteriota</taxon>
    </lineage>
</organism>
<dbReference type="EMBL" id="MGGP01000028">
    <property type="protein sequence ID" value="OGM31278.1"/>
    <property type="molecule type" value="Genomic_DNA"/>
</dbReference>
<name>A0A1F7YX37_9BACT</name>
<protein>
    <recommendedName>
        <fullName evidence="1">DUF6883 domain-containing protein</fullName>
    </recommendedName>
</protein>
<evidence type="ECO:0000259" key="1">
    <source>
        <dbReference type="Pfam" id="PF21814"/>
    </source>
</evidence>
<dbReference type="InterPro" id="IPR049250">
    <property type="entry name" value="DUF6883"/>
</dbReference>
<dbReference type="AlphaFoldDB" id="A0A1F7YX37"/>
<reference evidence="2 3" key="1">
    <citation type="journal article" date="2016" name="Nat. Commun.">
        <title>Thousands of microbial genomes shed light on interconnected biogeochemical processes in an aquifer system.</title>
        <authorList>
            <person name="Anantharaman K."/>
            <person name="Brown C.T."/>
            <person name="Hug L.A."/>
            <person name="Sharon I."/>
            <person name="Castelle C.J."/>
            <person name="Probst A.J."/>
            <person name="Thomas B.C."/>
            <person name="Singh A."/>
            <person name="Wilkins M.J."/>
            <person name="Karaoz U."/>
            <person name="Brodie E.L."/>
            <person name="Williams K.H."/>
            <person name="Hubbard S.S."/>
            <person name="Banfield J.F."/>
        </authorList>
    </citation>
    <scope>NUCLEOTIDE SEQUENCE [LARGE SCALE GENOMIC DNA]</scope>
</reference>
<evidence type="ECO:0000313" key="2">
    <source>
        <dbReference type="EMBL" id="OGM31278.1"/>
    </source>
</evidence>
<dbReference type="Proteomes" id="UP000178870">
    <property type="component" value="Unassembled WGS sequence"/>
</dbReference>
<evidence type="ECO:0000313" key="3">
    <source>
        <dbReference type="Proteomes" id="UP000178870"/>
    </source>
</evidence>